<evidence type="ECO:0000313" key="8">
    <source>
        <dbReference type="EMBL" id="KAK2075761.1"/>
    </source>
</evidence>
<evidence type="ECO:0000256" key="2">
    <source>
        <dbReference type="ARBA" id="ARBA00022614"/>
    </source>
</evidence>
<feature type="compositionally biased region" description="Low complexity" evidence="6">
    <location>
        <begin position="460"/>
        <end position="478"/>
    </location>
</feature>
<dbReference type="Proteomes" id="UP001255856">
    <property type="component" value="Unassembled WGS sequence"/>
</dbReference>
<dbReference type="InterPro" id="IPR050647">
    <property type="entry name" value="Plant_LRR-RLKs"/>
</dbReference>
<evidence type="ECO:0000313" key="9">
    <source>
        <dbReference type="Proteomes" id="UP001255856"/>
    </source>
</evidence>
<dbReference type="InterPro" id="IPR032675">
    <property type="entry name" value="LRR_dom_sf"/>
</dbReference>
<proteinExistence type="predicted"/>
<keyword evidence="9" id="KW-1185">Reference proteome</keyword>
<sequence length="539" mass="56208">MASLNTMLLNSNRLLYTSGTGIYVNCVDVTCEKNNAIQTWVPITIACVLGLALVILIPVGAVYLRRAYRASNRHDRRLAQLGIASDKKHVIRNPAPILEAEMDEGATGSRMGPGPGLAALMRAWNGVPSSWNLRVNPCSPEYCSLNSTTPACAWQGVACYNSRVVGIMLPNGSGQGAAGITGTLPAAISNLTQLQLLNMNGNRLTGSIPESVASMQYFAIMALTDNSLLPSEFSSLRSLTTIDVSSTGLTGTLPTSWGSMTSLKAADLSGNFFSAHNELRGTVPPSWVDMTSLKVLDVSGNCGICGNLPFSSNVAVYVGGTWVGSSCSNVNCTSGKFSLSLVGQIMTGTAVALLILCMCFWRRVTLFRRAAAARDERSGRGLLRDVFSLRWAPRPPPPTVELYRARSEDMSVRLGPPPPPPTVVIMPDGATLCTAKRVDVAPPAVVADEDARKEPEEAGDAAAPVAGARSPASAAARAGQGHGPEAAGRAQRGGGAAARARRARPGHLADAAGHAPPQPAAPAAARAHVRPPGAGRGGC</sequence>
<dbReference type="PANTHER" id="PTHR48056">
    <property type="entry name" value="LRR RECEPTOR-LIKE SERINE/THREONINE-PROTEIN KINASE-RELATED"/>
    <property type="match status" value="1"/>
</dbReference>
<dbReference type="SUPFAM" id="SSF52058">
    <property type="entry name" value="L domain-like"/>
    <property type="match status" value="1"/>
</dbReference>
<feature type="transmembrane region" description="Helical" evidence="7">
    <location>
        <begin position="43"/>
        <end position="64"/>
    </location>
</feature>
<evidence type="ECO:0000256" key="1">
    <source>
        <dbReference type="ARBA" id="ARBA00004430"/>
    </source>
</evidence>
<keyword evidence="3" id="KW-0677">Repeat</keyword>
<keyword evidence="2" id="KW-0433">Leucine-rich repeat</keyword>
<evidence type="ECO:0000256" key="7">
    <source>
        <dbReference type="SAM" id="Phobius"/>
    </source>
</evidence>
<evidence type="ECO:0000256" key="3">
    <source>
        <dbReference type="ARBA" id="ARBA00022737"/>
    </source>
</evidence>
<dbReference type="Pfam" id="PF00560">
    <property type="entry name" value="LRR_1"/>
    <property type="match status" value="1"/>
</dbReference>
<evidence type="ECO:0008006" key="10">
    <source>
        <dbReference type="Google" id="ProtNLM"/>
    </source>
</evidence>
<feature type="region of interest" description="Disordered" evidence="6">
    <location>
        <begin position="447"/>
        <end position="539"/>
    </location>
</feature>
<dbReference type="GO" id="GO:0005930">
    <property type="term" value="C:axoneme"/>
    <property type="evidence" value="ECO:0007669"/>
    <property type="project" value="UniProtKB-SubCell"/>
</dbReference>
<keyword evidence="5" id="KW-0067">ATP-binding</keyword>
<dbReference type="AlphaFoldDB" id="A0AAD9IE47"/>
<dbReference type="Gene3D" id="3.80.10.10">
    <property type="entry name" value="Ribonuclease Inhibitor"/>
    <property type="match status" value="2"/>
</dbReference>
<dbReference type="InterPro" id="IPR001611">
    <property type="entry name" value="Leu-rich_rpt"/>
</dbReference>
<dbReference type="EMBL" id="JASFZW010000013">
    <property type="protein sequence ID" value="KAK2075761.1"/>
    <property type="molecule type" value="Genomic_DNA"/>
</dbReference>
<evidence type="ECO:0000256" key="4">
    <source>
        <dbReference type="ARBA" id="ARBA00022741"/>
    </source>
</evidence>
<keyword evidence="7" id="KW-1133">Transmembrane helix</keyword>
<organism evidence="8 9">
    <name type="scientific">Prototheca wickerhamii</name>
    <dbReference type="NCBI Taxonomy" id="3111"/>
    <lineage>
        <taxon>Eukaryota</taxon>
        <taxon>Viridiplantae</taxon>
        <taxon>Chlorophyta</taxon>
        <taxon>core chlorophytes</taxon>
        <taxon>Trebouxiophyceae</taxon>
        <taxon>Chlorellales</taxon>
        <taxon>Chlorellaceae</taxon>
        <taxon>Prototheca</taxon>
    </lineage>
</organism>
<keyword evidence="4" id="KW-0547">Nucleotide-binding</keyword>
<name>A0AAD9IE47_PROWI</name>
<comment type="caution">
    <text evidence="8">The sequence shown here is derived from an EMBL/GenBank/DDBJ whole genome shotgun (WGS) entry which is preliminary data.</text>
</comment>
<evidence type="ECO:0000256" key="6">
    <source>
        <dbReference type="SAM" id="MobiDB-lite"/>
    </source>
</evidence>
<protein>
    <recommendedName>
        <fullName evidence="10">Leucine-rich repeat-containing N-terminal plant-type domain-containing protein</fullName>
    </recommendedName>
</protein>
<dbReference type="PANTHER" id="PTHR48056:SF81">
    <property type="entry name" value="RECEPTOR PROTEIN-TYROSINE KINASE CEPR1"/>
    <property type="match status" value="1"/>
</dbReference>
<keyword evidence="7" id="KW-0472">Membrane</keyword>
<keyword evidence="7" id="KW-0812">Transmembrane</keyword>
<comment type="subcellular location">
    <subcellularLocation>
        <location evidence="1">Cytoplasm</location>
        <location evidence="1">Cytoskeleton</location>
        <location evidence="1">Cilium axoneme</location>
    </subcellularLocation>
</comment>
<evidence type="ECO:0000256" key="5">
    <source>
        <dbReference type="ARBA" id="ARBA00022840"/>
    </source>
</evidence>
<reference evidence="8" key="1">
    <citation type="submission" date="2021-01" db="EMBL/GenBank/DDBJ databases">
        <authorList>
            <person name="Eckstrom K.M.E."/>
        </authorList>
    </citation>
    <scope>NUCLEOTIDE SEQUENCE</scope>
    <source>
        <strain evidence="8">UVCC 0001</strain>
    </source>
</reference>
<accession>A0AAD9IE47</accession>
<dbReference type="GO" id="GO:0005524">
    <property type="term" value="F:ATP binding"/>
    <property type="evidence" value="ECO:0007669"/>
    <property type="project" value="UniProtKB-KW"/>
</dbReference>
<gene>
    <name evidence="8" type="ORF">QBZ16_001502</name>
</gene>
<feature type="transmembrane region" description="Helical" evidence="7">
    <location>
        <begin position="337"/>
        <end position="361"/>
    </location>
</feature>
<feature type="compositionally biased region" description="Low complexity" evidence="6">
    <location>
        <begin position="509"/>
        <end position="533"/>
    </location>
</feature>